<sequence length="301" mass="33487">MHEKGWMDTDGMQIWLKKIFACRPGALLKKATLLVFASFRGHLTEDVKKIAETMKTQLAVIAGGLTCQLQLLDVSINKAFKVALREEWNHHMMMMTAEDNLTKTGRRKKPSIGEVSGPVNGQAFSHQFPCLVHSQTPVDTLNSTLTDMTHALRMATNQIPSSPGLNLPLDRLQSAERSGPIRSRDERPTESISLWPRLGCILPLLKPAGGLQPRTPRRAIFWPLLRLSKACVAGSHQKEEELGLQLSEPDVKTESFRFCTLGLSRPTTHRFCKPSQRMYFMSFLSSHGLGSPTPPSGSLGY</sequence>
<proteinExistence type="predicted"/>
<dbReference type="InterPro" id="IPR004875">
    <property type="entry name" value="DDE_SF_endonuclease_dom"/>
</dbReference>
<protein>
    <recommendedName>
        <fullName evidence="1">DDE-1 domain-containing protein</fullName>
    </recommendedName>
</protein>
<organism evidence="2 3">
    <name type="scientific">Protopolystoma xenopodis</name>
    <dbReference type="NCBI Taxonomy" id="117903"/>
    <lineage>
        <taxon>Eukaryota</taxon>
        <taxon>Metazoa</taxon>
        <taxon>Spiralia</taxon>
        <taxon>Lophotrochozoa</taxon>
        <taxon>Platyhelminthes</taxon>
        <taxon>Monogenea</taxon>
        <taxon>Polyopisthocotylea</taxon>
        <taxon>Polystomatidea</taxon>
        <taxon>Polystomatidae</taxon>
        <taxon>Protopolystoma</taxon>
    </lineage>
</organism>
<gene>
    <name evidence="2" type="ORF">PXEA_LOCUS32790</name>
</gene>
<evidence type="ECO:0000313" key="3">
    <source>
        <dbReference type="Proteomes" id="UP000784294"/>
    </source>
</evidence>
<evidence type="ECO:0000313" key="2">
    <source>
        <dbReference type="EMBL" id="VEL39350.1"/>
    </source>
</evidence>
<evidence type="ECO:0000259" key="1">
    <source>
        <dbReference type="Pfam" id="PF03184"/>
    </source>
</evidence>
<keyword evidence="3" id="KW-1185">Reference proteome</keyword>
<dbReference type="OrthoDB" id="6136066at2759"/>
<feature type="domain" description="DDE-1" evidence="1">
    <location>
        <begin position="2"/>
        <end position="97"/>
    </location>
</feature>
<dbReference type="GO" id="GO:0003676">
    <property type="term" value="F:nucleic acid binding"/>
    <property type="evidence" value="ECO:0007669"/>
    <property type="project" value="InterPro"/>
</dbReference>
<dbReference type="AlphaFoldDB" id="A0A3S5AWA9"/>
<dbReference type="EMBL" id="CAAALY010260975">
    <property type="protein sequence ID" value="VEL39350.1"/>
    <property type="molecule type" value="Genomic_DNA"/>
</dbReference>
<name>A0A3S5AWA9_9PLAT</name>
<dbReference type="Pfam" id="PF03184">
    <property type="entry name" value="DDE_1"/>
    <property type="match status" value="1"/>
</dbReference>
<accession>A0A3S5AWA9</accession>
<dbReference type="Proteomes" id="UP000784294">
    <property type="component" value="Unassembled WGS sequence"/>
</dbReference>
<comment type="caution">
    <text evidence="2">The sequence shown here is derived from an EMBL/GenBank/DDBJ whole genome shotgun (WGS) entry which is preliminary data.</text>
</comment>
<reference evidence="2" key="1">
    <citation type="submission" date="2018-11" db="EMBL/GenBank/DDBJ databases">
        <authorList>
            <consortium name="Pathogen Informatics"/>
        </authorList>
    </citation>
    <scope>NUCLEOTIDE SEQUENCE</scope>
</reference>